<reference evidence="1" key="1">
    <citation type="submission" date="2022-02" db="EMBL/GenBank/DDBJ databases">
        <title>Plant Genome Project.</title>
        <authorList>
            <person name="Zhang R.-G."/>
        </authorList>
    </citation>
    <scope>NUCLEOTIDE SEQUENCE</scope>
    <source>
        <strain evidence="1">AT1</strain>
    </source>
</reference>
<protein>
    <submittedName>
        <fullName evidence="1">Uncharacterized protein</fullName>
    </submittedName>
</protein>
<gene>
    <name evidence="1" type="ORF">RHMOL_Rhmol01G0349600</name>
</gene>
<evidence type="ECO:0000313" key="2">
    <source>
        <dbReference type="Proteomes" id="UP001062846"/>
    </source>
</evidence>
<keyword evidence="2" id="KW-1185">Reference proteome</keyword>
<comment type="caution">
    <text evidence="1">The sequence shown here is derived from an EMBL/GenBank/DDBJ whole genome shotgun (WGS) entry which is preliminary data.</text>
</comment>
<evidence type="ECO:0000313" key="1">
    <source>
        <dbReference type="EMBL" id="KAI8574390.1"/>
    </source>
</evidence>
<dbReference type="EMBL" id="CM046388">
    <property type="protein sequence ID" value="KAI8574390.1"/>
    <property type="molecule type" value="Genomic_DNA"/>
</dbReference>
<organism evidence="1 2">
    <name type="scientific">Rhododendron molle</name>
    <name type="common">Chinese azalea</name>
    <name type="synonym">Azalea mollis</name>
    <dbReference type="NCBI Taxonomy" id="49168"/>
    <lineage>
        <taxon>Eukaryota</taxon>
        <taxon>Viridiplantae</taxon>
        <taxon>Streptophyta</taxon>
        <taxon>Embryophyta</taxon>
        <taxon>Tracheophyta</taxon>
        <taxon>Spermatophyta</taxon>
        <taxon>Magnoliopsida</taxon>
        <taxon>eudicotyledons</taxon>
        <taxon>Gunneridae</taxon>
        <taxon>Pentapetalae</taxon>
        <taxon>asterids</taxon>
        <taxon>Ericales</taxon>
        <taxon>Ericaceae</taxon>
        <taxon>Ericoideae</taxon>
        <taxon>Rhodoreae</taxon>
        <taxon>Rhododendron</taxon>
    </lineage>
</organism>
<dbReference type="Proteomes" id="UP001062846">
    <property type="component" value="Chromosome 1"/>
</dbReference>
<proteinExistence type="predicted"/>
<accession>A0ACC0Q9I4</accession>
<name>A0ACC0Q9I4_RHOML</name>
<sequence length="79" mass="9252">MKQGWLLNPLDLVLGWRSPVYLCFGILYLVFNNPTWHVENIGELIKTKVAMWIKVKFDIKVHSVEDFKGYLNGTRKVMV</sequence>